<gene>
    <name evidence="6" type="ORF">DRW48_00930</name>
</gene>
<evidence type="ECO:0000256" key="3">
    <source>
        <dbReference type="ARBA" id="ARBA00023125"/>
    </source>
</evidence>
<dbReference type="PRINTS" id="PR00039">
    <property type="entry name" value="HTHLYSR"/>
</dbReference>
<keyword evidence="2" id="KW-0805">Transcription regulation</keyword>
<comment type="similarity">
    <text evidence="1">Belongs to the LysR transcriptional regulatory family.</text>
</comment>
<dbReference type="Gene3D" id="3.40.190.290">
    <property type="match status" value="1"/>
</dbReference>
<dbReference type="GO" id="GO:0000976">
    <property type="term" value="F:transcription cis-regulatory region binding"/>
    <property type="evidence" value="ECO:0007669"/>
    <property type="project" value="TreeGrafter"/>
</dbReference>
<dbReference type="InterPro" id="IPR036388">
    <property type="entry name" value="WH-like_DNA-bd_sf"/>
</dbReference>
<dbReference type="SUPFAM" id="SSF53850">
    <property type="entry name" value="Periplasmic binding protein-like II"/>
    <property type="match status" value="1"/>
</dbReference>
<keyword evidence="7" id="KW-1185">Reference proteome</keyword>
<feature type="domain" description="HTH lysR-type" evidence="5">
    <location>
        <begin position="1"/>
        <end position="58"/>
    </location>
</feature>
<dbReference type="AlphaFoldDB" id="A0A344PGE9"/>
<evidence type="ECO:0000256" key="2">
    <source>
        <dbReference type="ARBA" id="ARBA00023015"/>
    </source>
</evidence>
<evidence type="ECO:0000313" key="6">
    <source>
        <dbReference type="EMBL" id="AXC48454.1"/>
    </source>
</evidence>
<dbReference type="Gene3D" id="1.10.10.10">
    <property type="entry name" value="Winged helix-like DNA-binding domain superfamily/Winged helix DNA-binding domain"/>
    <property type="match status" value="1"/>
</dbReference>
<dbReference type="EMBL" id="CP030918">
    <property type="protein sequence ID" value="AXC48454.1"/>
    <property type="molecule type" value="Genomic_DNA"/>
</dbReference>
<evidence type="ECO:0000256" key="4">
    <source>
        <dbReference type="ARBA" id="ARBA00023163"/>
    </source>
</evidence>
<evidence type="ECO:0000313" key="7">
    <source>
        <dbReference type="Proteomes" id="UP000252023"/>
    </source>
</evidence>
<sequence>MTIEQLRIFLEVARLSHVTRAAEVLGLTQSAVSAAIMALEARHGVALFHRVGRRIEITPAGTVLIDHARQILRQMAEAEAALNDSSGRIAGPLRVQASQTVASYFLPPVLVAYRSRYPDVLLGFADGNTASVAQAVADGEADLGVVEGLVLRPEIEVTPLISDRLAVLVGPRHPWADGRRLRKPDLQAASWVLREAGSGTRAAFDAALAAEGIDSAQLAVTLELPSNEACIAAVETGHAATAISERAAAAYLAQGLIIAAGHDFAPRWFTLLRHKDRAPGPTARAFMEMVRAYADGEGLD</sequence>
<reference evidence="7" key="1">
    <citation type="submission" date="2018-07" db="EMBL/GenBank/DDBJ databases">
        <title>Genome sequencing of Paracoccus sp. SC2-6.</title>
        <authorList>
            <person name="Heo J."/>
            <person name="Kim S.-J."/>
            <person name="Kwon S.-W."/>
        </authorList>
    </citation>
    <scope>NUCLEOTIDE SEQUENCE [LARGE SCALE GENOMIC DNA]</scope>
    <source>
        <strain evidence="7">SC2-6</strain>
    </source>
</reference>
<protein>
    <submittedName>
        <fullName evidence="6">LysR family transcriptional regulator</fullName>
    </submittedName>
</protein>
<dbReference type="PANTHER" id="PTHR30126:SF39">
    <property type="entry name" value="HTH-TYPE TRANSCRIPTIONAL REGULATOR CYSL"/>
    <property type="match status" value="1"/>
</dbReference>
<dbReference type="Pfam" id="PF03466">
    <property type="entry name" value="LysR_substrate"/>
    <property type="match status" value="1"/>
</dbReference>
<dbReference type="FunFam" id="1.10.10.10:FF:000001">
    <property type="entry name" value="LysR family transcriptional regulator"/>
    <property type="match status" value="1"/>
</dbReference>
<keyword evidence="3" id="KW-0238">DNA-binding</keyword>
<proteinExistence type="inferred from homology"/>
<accession>A0A344PGE9</accession>
<dbReference type="KEGG" id="pars:DRW48_00930"/>
<dbReference type="InterPro" id="IPR005119">
    <property type="entry name" value="LysR_subst-bd"/>
</dbReference>
<dbReference type="InterPro" id="IPR036390">
    <property type="entry name" value="WH_DNA-bd_sf"/>
</dbReference>
<dbReference type="RefSeq" id="WP_114074774.1">
    <property type="nucleotide sequence ID" value="NZ_CP030918.1"/>
</dbReference>
<evidence type="ECO:0000259" key="5">
    <source>
        <dbReference type="PROSITE" id="PS50931"/>
    </source>
</evidence>
<dbReference type="Pfam" id="PF00126">
    <property type="entry name" value="HTH_1"/>
    <property type="match status" value="1"/>
</dbReference>
<dbReference type="PROSITE" id="PS50931">
    <property type="entry name" value="HTH_LYSR"/>
    <property type="match status" value="1"/>
</dbReference>
<evidence type="ECO:0000256" key="1">
    <source>
        <dbReference type="ARBA" id="ARBA00009437"/>
    </source>
</evidence>
<name>A0A344PGE9_9RHOB</name>
<dbReference type="SUPFAM" id="SSF46785">
    <property type="entry name" value="Winged helix' DNA-binding domain"/>
    <property type="match status" value="1"/>
</dbReference>
<dbReference type="GO" id="GO:0003700">
    <property type="term" value="F:DNA-binding transcription factor activity"/>
    <property type="evidence" value="ECO:0007669"/>
    <property type="project" value="InterPro"/>
</dbReference>
<dbReference type="InterPro" id="IPR000847">
    <property type="entry name" value="LysR_HTH_N"/>
</dbReference>
<dbReference type="PANTHER" id="PTHR30126">
    <property type="entry name" value="HTH-TYPE TRANSCRIPTIONAL REGULATOR"/>
    <property type="match status" value="1"/>
</dbReference>
<dbReference type="OrthoDB" id="9803735at2"/>
<dbReference type="Proteomes" id="UP000252023">
    <property type="component" value="Chromosome"/>
</dbReference>
<organism evidence="6 7">
    <name type="scientific">Paracoccus suum</name>
    <dbReference type="NCBI Taxonomy" id="2259340"/>
    <lineage>
        <taxon>Bacteria</taxon>
        <taxon>Pseudomonadati</taxon>
        <taxon>Pseudomonadota</taxon>
        <taxon>Alphaproteobacteria</taxon>
        <taxon>Rhodobacterales</taxon>
        <taxon>Paracoccaceae</taxon>
        <taxon>Paracoccus</taxon>
    </lineage>
</organism>
<keyword evidence="4" id="KW-0804">Transcription</keyword>